<dbReference type="EMBL" id="DTDR01000009">
    <property type="protein sequence ID" value="HGK63033.1"/>
    <property type="molecule type" value="Genomic_DNA"/>
</dbReference>
<dbReference type="Gene3D" id="3.40.605.10">
    <property type="entry name" value="Aldehyde Dehydrogenase, Chain A, domain 1"/>
    <property type="match status" value="1"/>
</dbReference>
<dbReference type="InterPro" id="IPR016163">
    <property type="entry name" value="Ald_DH_C"/>
</dbReference>
<dbReference type="PANTHER" id="PTHR42862">
    <property type="entry name" value="DELTA-1-PYRROLINE-5-CARBOXYLATE DEHYDROGENASE 1, ISOFORM A-RELATED"/>
    <property type="match status" value="1"/>
</dbReference>
<dbReference type="FunFam" id="3.40.605.10:FF:000045">
    <property type="entry name" value="1-pyrroline-5-carboxylate dehydrogenase 1"/>
    <property type="match status" value="1"/>
</dbReference>
<dbReference type="NCBIfam" id="TIGR01237">
    <property type="entry name" value="D1pyr5carbox2"/>
    <property type="match status" value="1"/>
</dbReference>
<comment type="catalytic activity">
    <reaction evidence="6">
        <text>L-glutamate 5-semialdehyde + NAD(+) + H2O = L-glutamate + NADH + 2 H(+)</text>
        <dbReference type="Rhea" id="RHEA:30235"/>
        <dbReference type="ChEBI" id="CHEBI:15377"/>
        <dbReference type="ChEBI" id="CHEBI:15378"/>
        <dbReference type="ChEBI" id="CHEBI:29985"/>
        <dbReference type="ChEBI" id="CHEBI:57540"/>
        <dbReference type="ChEBI" id="CHEBI:57945"/>
        <dbReference type="ChEBI" id="CHEBI:58066"/>
        <dbReference type="EC" id="1.2.1.88"/>
    </reaction>
</comment>
<dbReference type="GO" id="GO:0009898">
    <property type="term" value="C:cytoplasmic side of plasma membrane"/>
    <property type="evidence" value="ECO:0007669"/>
    <property type="project" value="TreeGrafter"/>
</dbReference>
<dbReference type="InterPro" id="IPR029510">
    <property type="entry name" value="Ald_DH_CS_GLU"/>
</dbReference>
<evidence type="ECO:0000256" key="6">
    <source>
        <dbReference type="ARBA" id="ARBA00048142"/>
    </source>
</evidence>
<evidence type="ECO:0000256" key="1">
    <source>
        <dbReference type="ARBA" id="ARBA00004786"/>
    </source>
</evidence>
<comment type="pathway">
    <text evidence="1">Amino-acid degradation; L-proline degradation into L-glutamate; L-glutamate from L-proline: step 2/2.</text>
</comment>
<dbReference type="InterPro" id="IPR016161">
    <property type="entry name" value="Ald_DH/histidinol_DH"/>
</dbReference>
<dbReference type="SUPFAM" id="SSF53720">
    <property type="entry name" value="ALDH-like"/>
    <property type="match status" value="1"/>
</dbReference>
<reference evidence="11" key="1">
    <citation type="journal article" date="2020" name="mSystems">
        <title>Genome- and Community-Level Interaction Insights into Carbon Utilization and Element Cycling Functions of Hydrothermarchaeota in Hydrothermal Sediment.</title>
        <authorList>
            <person name="Zhou Z."/>
            <person name="Liu Y."/>
            <person name="Xu W."/>
            <person name="Pan J."/>
            <person name="Luo Z.H."/>
            <person name="Li M."/>
        </authorList>
    </citation>
    <scope>NUCLEOTIDE SEQUENCE [LARGE SCALE GENOMIC DNA]</scope>
    <source>
        <strain evidence="11">SpSt-697</strain>
    </source>
</reference>
<comment type="similarity">
    <text evidence="7">Belongs to the aldehyde dehydrogenase family. RocA subfamily.</text>
</comment>
<keyword evidence="3 9" id="KW-0560">Oxidoreductase</keyword>
<organism evidence="11">
    <name type="scientific">candidate division WOR-3 bacterium</name>
    <dbReference type="NCBI Taxonomy" id="2052148"/>
    <lineage>
        <taxon>Bacteria</taxon>
        <taxon>Bacteria division WOR-3</taxon>
    </lineage>
</organism>
<keyword evidence="4" id="KW-0520">NAD</keyword>
<evidence type="ECO:0000256" key="2">
    <source>
        <dbReference type="ARBA" id="ARBA00012884"/>
    </source>
</evidence>
<dbReference type="Gene3D" id="3.40.309.10">
    <property type="entry name" value="Aldehyde Dehydrogenase, Chain A, domain 2"/>
    <property type="match status" value="1"/>
</dbReference>
<proteinExistence type="inferred from homology"/>
<dbReference type="CDD" id="cd07124">
    <property type="entry name" value="ALDH_PutA-P5CDH-RocA"/>
    <property type="match status" value="1"/>
</dbReference>
<dbReference type="Pfam" id="PF00171">
    <property type="entry name" value="Aldedh"/>
    <property type="match status" value="1"/>
</dbReference>
<name>A0A7V4E3R0_UNCW3</name>
<dbReference type="InterPro" id="IPR050485">
    <property type="entry name" value="Proline_metab_enzyme"/>
</dbReference>
<dbReference type="PROSITE" id="PS00687">
    <property type="entry name" value="ALDEHYDE_DEHYDR_GLU"/>
    <property type="match status" value="1"/>
</dbReference>
<comment type="caution">
    <text evidence="11">The sequence shown here is derived from an EMBL/GenBank/DDBJ whole genome shotgun (WGS) entry which is preliminary data.</text>
</comment>
<evidence type="ECO:0000256" key="7">
    <source>
        <dbReference type="ARBA" id="ARBA00061617"/>
    </source>
</evidence>
<dbReference type="EC" id="1.2.1.88" evidence="2"/>
<accession>A0A7V4E3R0</accession>
<dbReference type="InterPro" id="IPR015590">
    <property type="entry name" value="Aldehyde_DH_dom"/>
</dbReference>
<feature type="domain" description="Aldehyde dehydrogenase" evidence="10">
    <location>
        <begin position="49"/>
        <end position="515"/>
    </location>
</feature>
<evidence type="ECO:0000256" key="4">
    <source>
        <dbReference type="ARBA" id="ARBA00023027"/>
    </source>
</evidence>
<dbReference type="InterPro" id="IPR016162">
    <property type="entry name" value="Ald_DH_N"/>
</dbReference>
<evidence type="ECO:0000313" key="11">
    <source>
        <dbReference type="EMBL" id="HGK63033.1"/>
    </source>
</evidence>
<sequence>MLPPFKNEAYLDFSIEKNKKEMEEALKKVKREASKEYPLIINGKKVFKKEKFKSINPAHPDEILGFFSKAEKEDIDKAIESGLKVFEKFSSLPKEERASILLRAANIMRRKRLELAATIILEVGKNWLEADADVCEAIDFLEFYAREILRYQGEQELTPFLGEFNELRYLPLGVGAVIPPWNFPLAILTGMTSAAIVCGNPVILKPASDAPLIAYKFCEIMMEAGLPEGVLNFITGSGTEIGDYLVSHPKIRFIAFTGSKDVGLRINELASKIQKGQIWIKRVIAEMGGKDAIIVDNEIEELWEEALNGVLASAYGFSGQKCSACSRLILHKDIYERFLEDLKEKVKNIKIGPTEIYENYLGPVINENAYNKILNYIEIGKREGKLFYGGKGLKEELFGYFIEPTIFIDVPYDAKIAQEEIFGPVLSVIKANDFEEALFFANATEYGLTGSVYTKNRYKIKEAKDKFFVGNLYINRKCTGALVGVHPFGGFNMSGTDSKAGGRDYLLLFLQAKSISEKL</sequence>
<feature type="active site" evidence="8">
    <location>
        <position position="286"/>
    </location>
</feature>
<dbReference type="AlphaFoldDB" id="A0A7V4E3R0"/>
<dbReference type="FunFam" id="3.40.309.10:FF:000005">
    <property type="entry name" value="1-pyrroline-5-carboxylate dehydrogenase 1"/>
    <property type="match status" value="1"/>
</dbReference>
<dbReference type="GO" id="GO:0010133">
    <property type="term" value="P:L-proline catabolic process to L-glutamate"/>
    <property type="evidence" value="ECO:0007669"/>
    <property type="project" value="TreeGrafter"/>
</dbReference>
<dbReference type="GO" id="GO:0003842">
    <property type="term" value="F:L-glutamate gamma-semialdehyde dehydrogenase activity"/>
    <property type="evidence" value="ECO:0007669"/>
    <property type="project" value="UniProtKB-EC"/>
</dbReference>
<evidence type="ECO:0000256" key="8">
    <source>
        <dbReference type="PROSITE-ProRule" id="PRU10007"/>
    </source>
</evidence>
<evidence type="ECO:0000256" key="9">
    <source>
        <dbReference type="RuleBase" id="RU003345"/>
    </source>
</evidence>
<dbReference type="InterPro" id="IPR005932">
    <property type="entry name" value="RocA"/>
</dbReference>
<dbReference type="PANTHER" id="PTHR42862:SF1">
    <property type="entry name" value="DELTA-1-PYRROLINE-5-CARBOXYLATE DEHYDROGENASE 2, ISOFORM A-RELATED"/>
    <property type="match status" value="1"/>
</dbReference>
<protein>
    <recommendedName>
        <fullName evidence="5">L-glutamate gamma-semialdehyde dehydrogenase</fullName>
        <ecNumber evidence="2">1.2.1.88</ecNumber>
    </recommendedName>
    <alternativeName>
        <fullName evidence="5">L-glutamate gamma-semialdehyde dehydrogenase</fullName>
    </alternativeName>
</protein>
<dbReference type="NCBIfam" id="NF002852">
    <property type="entry name" value="PRK03137.1"/>
    <property type="match status" value="1"/>
</dbReference>
<dbReference type="InterPro" id="IPR016160">
    <property type="entry name" value="Ald_DH_CS_CYS"/>
</dbReference>
<gene>
    <name evidence="11" type="primary">pruA</name>
    <name evidence="11" type="ORF">ENU74_00300</name>
</gene>
<dbReference type="GO" id="GO:0004657">
    <property type="term" value="F:proline dehydrogenase activity"/>
    <property type="evidence" value="ECO:0007669"/>
    <property type="project" value="UniProtKB-ARBA"/>
</dbReference>
<evidence type="ECO:0000256" key="5">
    <source>
        <dbReference type="ARBA" id="ARBA00032259"/>
    </source>
</evidence>
<dbReference type="PROSITE" id="PS00070">
    <property type="entry name" value="ALDEHYDE_DEHYDR_CYS"/>
    <property type="match status" value="1"/>
</dbReference>
<evidence type="ECO:0000259" key="10">
    <source>
        <dbReference type="Pfam" id="PF00171"/>
    </source>
</evidence>
<evidence type="ECO:0000256" key="3">
    <source>
        <dbReference type="ARBA" id="ARBA00023002"/>
    </source>
</evidence>